<dbReference type="AlphaFoldDB" id="A0A6A5VN85"/>
<dbReference type="InterPro" id="IPR038305">
    <property type="entry name" value="HeLo_sf"/>
</dbReference>
<protein>
    <recommendedName>
        <fullName evidence="1">Prion-inhibition and propagation HeLo domain-containing protein</fullName>
    </recommendedName>
</protein>
<evidence type="ECO:0000313" key="2">
    <source>
        <dbReference type="EMBL" id="KAF1974797.1"/>
    </source>
</evidence>
<dbReference type="OrthoDB" id="20872at2759"/>
<proteinExistence type="predicted"/>
<dbReference type="InterPro" id="IPR029498">
    <property type="entry name" value="HeLo_dom"/>
</dbReference>
<evidence type="ECO:0000313" key="3">
    <source>
        <dbReference type="Proteomes" id="UP000800036"/>
    </source>
</evidence>
<dbReference type="Pfam" id="PF14479">
    <property type="entry name" value="HeLo"/>
    <property type="match status" value="1"/>
</dbReference>
<evidence type="ECO:0000259" key="1">
    <source>
        <dbReference type="Pfam" id="PF14479"/>
    </source>
</evidence>
<feature type="domain" description="Prion-inhibition and propagation HeLo" evidence="1">
    <location>
        <begin position="8"/>
        <end position="180"/>
    </location>
</feature>
<reference evidence="2" key="1">
    <citation type="journal article" date="2020" name="Stud. Mycol.">
        <title>101 Dothideomycetes genomes: a test case for predicting lifestyles and emergence of pathogens.</title>
        <authorList>
            <person name="Haridas S."/>
            <person name="Albert R."/>
            <person name="Binder M."/>
            <person name="Bloem J."/>
            <person name="Labutti K."/>
            <person name="Salamov A."/>
            <person name="Andreopoulos B."/>
            <person name="Baker S."/>
            <person name="Barry K."/>
            <person name="Bills G."/>
            <person name="Bluhm B."/>
            <person name="Cannon C."/>
            <person name="Castanera R."/>
            <person name="Culley D."/>
            <person name="Daum C."/>
            <person name="Ezra D."/>
            <person name="Gonzalez J."/>
            <person name="Henrissat B."/>
            <person name="Kuo A."/>
            <person name="Liang C."/>
            <person name="Lipzen A."/>
            <person name="Lutzoni F."/>
            <person name="Magnuson J."/>
            <person name="Mondo S."/>
            <person name="Nolan M."/>
            <person name="Ohm R."/>
            <person name="Pangilinan J."/>
            <person name="Park H.-J."/>
            <person name="Ramirez L."/>
            <person name="Alfaro M."/>
            <person name="Sun H."/>
            <person name="Tritt A."/>
            <person name="Yoshinaga Y."/>
            <person name="Zwiers L.-H."/>
            <person name="Turgeon B."/>
            <person name="Goodwin S."/>
            <person name="Spatafora J."/>
            <person name="Crous P."/>
            <person name="Grigoriev I."/>
        </authorList>
    </citation>
    <scope>NUCLEOTIDE SEQUENCE</scope>
    <source>
        <strain evidence="2">CBS 107.79</strain>
    </source>
</reference>
<dbReference type="EMBL" id="ML976673">
    <property type="protein sequence ID" value="KAF1974797.1"/>
    <property type="molecule type" value="Genomic_DNA"/>
</dbReference>
<accession>A0A6A5VN85</accession>
<keyword evidence="3" id="KW-1185">Reference proteome</keyword>
<dbReference type="Proteomes" id="UP000800036">
    <property type="component" value="Unassembled WGS sequence"/>
</dbReference>
<dbReference type="Gene3D" id="1.20.120.1020">
    <property type="entry name" value="Prion-inhibition and propagation, HeLo domain"/>
    <property type="match status" value="1"/>
</dbReference>
<name>A0A6A5VN85_9PLEO</name>
<sequence length="417" mass="47286">MLQLQLWKTLSCIKNLLHDAEKLKSKYGLAYVTSDESNDPAAAPLDKEQPVVSWSLDSHLEIEIGSPRNTGVVIPAYAPLGLDAIRGSGRALRRRRKWGVSRFLPSRFRNHQEGDLSPSIISKMAWAIEDCNKFIGLVRHLKDLIDDLEDLTKGTNVAQQQRIIVDHEIEAVDDLEELQYIEEARQGEDDVVSDAASARLERLTLYTASVSNATTFITARTHISSISSRLDEVERWPDMLPQDGESLTQLKVALCIGELSVDQRSALHAKWKPHGTIVKCETEEPIPIFSLRNPNRRGKRDKFSIICYARTQEQWDAIVEKKFSEHKIMVGIYVQLSSNQEYDLARTKWAPLLNLHWPHAKRYLLVLTSKEEAQDLKAHPASPSISELRNLAKSVSAGRIYVYNFSFGGYSFFKIHV</sequence>
<organism evidence="2 3">
    <name type="scientific">Bimuria novae-zelandiae CBS 107.79</name>
    <dbReference type="NCBI Taxonomy" id="1447943"/>
    <lineage>
        <taxon>Eukaryota</taxon>
        <taxon>Fungi</taxon>
        <taxon>Dikarya</taxon>
        <taxon>Ascomycota</taxon>
        <taxon>Pezizomycotina</taxon>
        <taxon>Dothideomycetes</taxon>
        <taxon>Pleosporomycetidae</taxon>
        <taxon>Pleosporales</taxon>
        <taxon>Massarineae</taxon>
        <taxon>Didymosphaeriaceae</taxon>
        <taxon>Bimuria</taxon>
    </lineage>
</organism>
<gene>
    <name evidence="2" type="ORF">BU23DRAFT_635606</name>
</gene>